<dbReference type="InterPro" id="IPR015939">
    <property type="entry name" value="Fum_Rdtase/Succ_DH_flav-like_C"/>
</dbReference>
<dbReference type="PANTHER" id="PTHR42716:SF2">
    <property type="entry name" value="L-ASPARTATE OXIDASE, CHLOROPLASTIC"/>
    <property type="match status" value="1"/>
</dbReference>
<evidence type="ECO:0000256" key="14">
    <source>
        <dbReference type="SAM" id="MobiDB-lite"/>
    </source>
</evidence>
<reference evidence="17 18" key="1">
    <citation type="submission" date="2018-05" db="EMBL/GenBank/DDBJ databases">
        <title>Genetic diversity of glacier-inhabiting Cryobacterium bacteria in China and description of Cryobacterium mengkeensis sp. nov. and Arthrobacter glacialis sp. nov.</title>
        <authorList>
            <person name="Liu Q."/>
            <person name="Xin Y.-H."/>
        </authorList>
    </citation>
    <scope>NUCLEOTIDE SEQUENCE [LARGE SCALE GENOMIC DNA]</scope>
    <source>
        <strain evidence="17 18">B7</strain>
    </source>
</reference>
<evidence type="ECO:0000256" key="10">
    <source>
        <dbReference type="ARBA" id="ARBA00029426"/>
    </source>
</evidence>
<dbReference type="InterPro" id="IPR005288">
    <property type="entry name" value="NadB"/>
</dbReference>
<dbReference type="GO" id="GO:0033765">
    <property type="term" value="F:steroid dehydrogenase activity, acting on the CH-CH group of donors"/>
    <property type="evidence" value="ECO:0007669"/>
    <property type="project" value="UniProtKB-ARBA"/>
</dbReference>
<keyword evidence="7 13" id="KW-0662">Pyridine nucleotide biosynthesis</keyword>
<comment type="function">
    <text evidence="10">Catalyzes the oxidation of L-aspartate to iminoaspartate, the first step in the de novo biosynthesis of NAD(+).</text>
</comment>
<comment type="catalytic activity">
    <reaction evidence="11">
        <text>L-aspartate + O2 = iminosuccinate + H2O2</text>
        <dbReference type="Rhea" id="RHEA:25876"/>
        <dbReference type="ChEBI" id="CHEBI:15379"/>
        <dbReference type="ChEBI" id="CHEBI:16240"/>
        <dbReference type="ChEBI" id="CHEBI:29991"/>
        <dbReference type="ChEBI" id="CHEBI:77875"/>
        <dbReference type="EC" id="1.4.3.16"/>
    </reaction>
    <physiologicalReaction direction="left-to-right" evidence="11">
        <dbReference type="Rhea" id="RHEA:25877"/>
    </physiologicalReaction>
</comment>
<dbReference type="AlphaFoldDB" id="A0A2V5IYY8"/>
<name>A0A2V5IYY8_9MICC</name>
<evidence type="ECO:0000256" key="2">
    <source>
        <dbReference type="ARBA" id="ARBA00004950"/>
    </source>
</evidence>
<dbReference type="InterPro" id="IPR037099">
    <property type="entry name" value="Fum_R/Succ_DH_flav-like_C_sf"/>
</dbReference>
<dbReference type="SUPFAM" id="SSF51905">
    <property type="entry name" value="FAD/NAD(P)-binding domain"/>
    <property type="match status" value="1"/>
</dbReference>
<evidence type="ECO:0000256" key="13">
    <source>
        <dbReference type="RuleBase" id="RU362049"/>
    </source>
</evidence>
<evidence type="ECO:0000256" key="1">
    <source>
        <dbReference type="ARBA" id="ARBA00001974"/>
    </source>
</evidence>
<comment type="caution">
    <text evidence="17">The sequence shown here is derived from an EMBL/GenBank/DDBJ whole genome shotgun (WGS) entry which is preliminary data.</text>
</comment>
<evidence type="ECO:0000259" key="15">
    <source>
        <dbReference type="Pfam" id="PF00890"/>
    </source>
</evidence>
<organism evidence="17 18">
    <name type="scientific">Arthrobacter psychrolactophilus</name>
    <dbReference type="NCBI Taxonomy" id="92442"/>
    <lineage>
        <taxon>Bacteria</taxon>
        <taxon>Bacillati</taxon>
        <taxon>Actinomycetota</taxon>
        <taxon>Actinomycetes</taxon>
        <taxon>Micrococcales</taxon>
        <taxon>Micrococcaceae</taxon>
        <taxon>Arthrobacter</taxon>
    </lineage>
</organism>
<keyword evidence="18" id="KW-1185">Reference proteome</keyword>
<accession>A0A2V5IYY8</accession>
<dbReference type="GO" id="GO:0005737">
    <property type="term" value="C:cytoplasm"/>
    <property type="evidence" value="ECO:0007669"/>
    <property type="project" value="UniProtKB-SubCell"/>
</dbReference>
<evidence type="ECO:0000256" key="12">
    <source>
        <dbReference type="NCBIfam" id="TIGR00551"/>
    </source>
</evidence>
<feature type="region of interest" description="Disordered" evidence="14">
    <location>
        <begin position="531"/>
        <end position="571"/>
    </location>
</feature>
<evidence type="ECO:0000256" key="6">
    <source>
        <dbReference type="ARBA" id="ARBA00022630"/>
    </source>
</evidence>
<dbReference type="Pfam" id="PF00890">
    <property type="entry name" value="FAD_binding_2"/>
    <property type="match status" value="1"/>
</dbReference>
<dbReference type="Proteomes" id="UP000247980">
    <property type="component" value="Unassembled WGS sequence"/>
</dbReference>
<dbReference type="GO" id="GO:0034628">
    <property type="term" value="P:'de novo' NAD+ biosynthetic process from L-aspartate"/>
    <property type="evidence" value="ECO:0007669"/>
    <property type="project" value="TreeGrafter"/>
</dbReference>
<evidence type="ECO:0000256" key="4">
    <source>
        <dbReference type="ARBA" id="ARBA00012173"/>
    </source>
</evidence>
<gene>
    <name evidence="17" type="primary">nadB</name>
    <name evidence="17" type="ORF">CVS30_03005</name>
</gene>
<dbReference type="Pfam" id="PF02910">
    <property type="entry name" value="Succ_DH_flav_C"/>
    <property type="match status" value="1"/>
</dbReference>
<dbReference type="SUPFAM" id="SSF46977">
    <property type="entry name" value="Succinate dehydrogenase/fumarate reductase flavoprotein C-terminal domain"/>
    <property type="match status" value="1"/>
</dbReference>
<keyword evidence="9 13" id="KW-0560">Oxidoreductase</keyword>
<dbReference type="UniPathway" id="UPA00253">
    <property type="reaction ID" value="UER00326"/>
</dbReference>
<sequence>MRSENSHLLVVGSGIAGLYGALLAAESGMRVTLLTKGALAQSNTHHAQGGICAVLGPDDAAPGDTVQAHIADTLVAGAGQCDPEAVRILCSEAAADIAALERFGVVFDRNLATGKRALGLEGAHSAARILHAGGDATGAVIADGLIAAVRDAAGLGLITVLEHCFVTELLGTDAALDGMHDAGTSHRAAIAGLAYLNAADERHTLCADAVLLASGGAGQLFEFTTNPAVATGDGVALAWRAGATVGDLEYFQFHPTALAVGSNFLISEAVRGAGAVLRDGAGERFMPRYHPEGDLAPRDVVSRSIAAHLAATGQDTVYLDATGVEEAQGPGYLARRFPTIDAATAALGFDWSRQWLPVAPAAHYWMGGIATDLDGRSSLPGLYAAGEAACTGVHGANRLASNSLLEGLVFGRRAVADFVAAAAAGTSHWPTLPIVPRTLPGGELSGGTVPESAVTRAELSRSELRHLLSSQAGVVRDAAGLRQAATALAGALPEAQGTRRKEAEDNNLRLVAHLLVQAALVRENSVGAHYRSDFPQPPVPVPSGPARDSHFWFNPAPTLTPAQPQRESETV</sequence>
<evidence type="ECO:0000256" key="5">
    <source>
        <dbReference type="ARBA" id="ARBA00021901"/>
    </source>
</evidence>
<feature type="domain" description="Fumarate reductase/succinate dehydrogenase flavoprotein-like C-terminal" evidence="16">
    <location>
        <begin position="461"/>
        <end position="552"/>
    </location>
</feature>
<evidence type="ECO:0000313" key="18">
    <source>
        <dbReference type="Proteomes" id="UP000247980"/>
    </source>
</evidence>
<proteinExistence type="inferred from homology"/>
<comment type="similarity">
    <text evidence="3 13">Belongs to the FAD-dependent oxidoreductase 2 family. NadB subfamily.</text>
</comment>
<keyword evidence="8 13" id="KW-0274">FAD</keyword>
<dbReference type="Gene3D" id="3.90.700.10">
    <property type="entry name" value="Succinate dehydrogenase/fumarate reductase flavoprotein, catalytic domain"/>
    <property type="match status" value="1"/>
</dbReference>
<dbReference type="SUPFAM" id="SSF56425">
    <property type="entry name" value="Succinate dehydrogenase/fumarate reductase flavoprotein, catalytic domain"/>
    <property type="match status" value="1"/>
</dbReference>
<evidence type="ECO:0000256" key="3">
    <source>
        <dbReference type="ARBA" id="ARBA00008562"/>
    </source>
</evidence>
<comment type="pathway">
    <text evidence="2 13">Cofactor biosynthesis; NAD(+) biosynthesis; iminoaspartate from L-aspartate (oxidase route): step 1/1.</text>
</comment>
<keyword evidence="6 13" id="KW-0285">Flavoprotein</keyword>
<feature type="domain" description="FAD-dependent oxidoreductase 2 FAD-binding" evidence="15">
    <location>
        <begin position="8"/>
        <end position="404"/>
    </location>
</feature>
<evidence type="ECO:0000256" key="11">
    <source>
        <dbReference type="ARBA" id="ARBA00048305"/>
    </source>
</evidence>
<evidence type="ECO:0000256" key="7">
    <source>
        <dbReference type="ARBA" id="ARBA00022642"/>
    </source>
</evidence>
<dbReference type="InterPro" id="IPR036188">
    <property type="entry name" value="FAD/NAD-bd_sf"/>
</dbReference>
<dbReference type="RefSeq" id="WP_110483827.1">
    <property type="nucleotide sequence ID" value="NZ_QJVC01000002.1"/>
</dbReference>
<dbReference type="EMBL" id="QJVC01000002">
    <property type="protein sequence ID" value="PYI39653.1"/>
    <property type="molecule type" value="Genomic_DNA"/>
</dbReference>
<evidence type="ECO:0000313" key="17">
    <source>
        <dbReference type="EMBL" id="PYI39653.1"/>
    </source>
</evidence>
<evidence type="ECO:0000259" key="16">
    <source>
        <dbReference type="Pfam" id="PF02910"/>
    </source>
</evidence>
<dbReference type="PRINTS" id="PR00368">
    <property type="entry name" value="FADPNR"/>
</dbReference>
<evidence type="ECO:0000256" key="9">
    <source>
        <dbReference type="ARBA" id="ARBA00023002"/>
    </source>
</evidence>
<dbReference type="FunFam" id="3.90.700.10:FF:000002">
    <property type="entry name" value="L-aspartate oxidase"/>
    <property type="match status" value="1"/>
</dbReference>
<dbReference type="InterPro" id="IPR027477">
    <property type="entry name" value="Succ_DH/fumarate_Rdtase_cat_sf"/>
</dbReference>
<comment type="subcellular location">
    <subcellularLocation>
        <location evidence="13">Cytoplasm</location>
    </subcellularLocation>
</comment>
<dbReference type="EC" id="1.4.3.16" evidence="4 12"/>
<dbReference type="OrthoDB" id="9805351at2"/>
<dbReference type="Gene3D" id="1.20.58.100">
    <property type="entry name" value="Fumarate reductase/succinate dehydrogenase flavoprotein-like, C-terminal domain"/>
    <property type="match status" value="1"/>
</dbReference>
<dbReference type="NCBIfam" id="TIGR00551">
    <property type="entry name" value="nadB"/>
    <property type="match status" value="1"/>
</dbReference>
<comment type="cofactor">
    <cofactor evidence="1 13">
        <name>FAD</name>
        <dbReference type="ChEBI" id="CHEBI:57692"/>
    </cofactor>
</comment>
<dbReference type="Gene3D" id="3.50.50.60">
    <property type="entry name" value="FAD/NAD(P)-binding domain"/>
    <property type="match status" value="1"/>
</dbReference>
<dbReference type="PANTHER" id="PTHR42716">
    <property type="entry name" value="L-ASPARTATE OXIDASE"/>
    <property type="match status" value="1"/>
</dbReference>
<dbReference type="GO" id="GO:0008734">
    <property type="term" value="F:L-aspartate oxidase activity"/>
    <property type="evidence" value="ECO:0007669"/>
    <property type="project" value="UniProtKB-UniRule"/>
</dbReference>
<protein>
    <recommendedName>
        <fullName evidence="5 12">L-aspartate oxidase</fullName>
        <ecNumber evidence="4 12">1.4.3.16</ecNumber>
    </recommendedName>
</protein>
<evidence type="ECO:0000256" key="8">
    <source>
        <dbReference type="ARBA" id="ARBA00022827"/>
    </source>
</evidence>
<dbReference type="InterPro" id="IPR003953">
    <property type="entry name" value="FAD-dep_OxRdtase_2_FAD-bd"/>
</dbReference>